<dbReference type="InterPro" id="IPR000566">
    <property type="entry name" value="Lipocln_cytosolic_FA-bd_dom"/>
</dbReference>
<proteinExistence type="inferred from homology"/>
<dbReference type="GO" id="GO:0006869">
    <property type="term" value="P:lipid transport"/>
    <property type="evidence" value="ECO:0007669"/>
    <property type="project" value="InterPro"/>
</dbReference>
<dbReference type="GO" id="GO:0007420">
    <property type="term" value="P:brain development"/>
    <property type="evidence" value="ECO:0007669"/>
    <property type="project" value="InterPro"/>
</dbReference>
<dbReference type="AlphaFoldDB" id="A0A9L0K113"/>
<dbReference type="GO" id="GO:0005576">
    <property type="term" value="C:extracellular region"/>
    <property type="evidence" value="ECO:0007669"/>
    <property type="project" value="UniProtKB-SubCell"/>
</dbReference>
<comment type="subcellular location">
    <subcellularLocation>
        <location evidence="1">Secreted</location>
    </subcellularLocation>
</comment>
<evidence type="ECO:0000256" key="8">
    <source>
        <dbReference type="ARBA" id="ARBA00023157"/>
    </source>
</evidence>
<dbReference type="PRINTS" id="PR02058">
    <property type="entry name" value="APODVERTBRTE"/>
</dbReference>
<dbReference type="InterPro" id="IPR002969">
    <property type="entry name" value="ApolipopD"/>
</dbReference>
<keyword evidence="15" id="KW-1185">Reference proteome</keyword>
<evidence type="ECO:0000313" key="15">
    <source>
        <dbReference type="Proteomes" id="UP000694387"/>
    </source>
</evidence>
<dbReference type="InterPro" id="IPR012674">
    <property type="entry name" value="Calycin"/>
</dbReference>
<keyword evidence="10" id="KW-0873">Pyrrolidone carboxylic acid</keyword>
<reference evidence="14" key="3">
    <citation type="submission" date="2025-09" db="UniProtKB">
        <authorList>
            <consortium name="Ensembl"/>
        </authorList>
    </citation>
    <scope>IDENTIFICATION</scope>
</reference>
<evidence type="ECO:0000256" key="5">
    <source>
        <dbReference type="ARBA" id="ARBA00022525"/>
    </source>
</evidence>
<protein>
    <recommendedName>
        <fullName evidence="3">Apolipoprotein D</fullName>
    </recommendedName>
</protein>
<dbReference type="InterPro" id="IPR026222">
    <property type="entry name" value="ApoD_vertbrte"/>
</dbReference>
<evidence type="ECO:0000256" key="2">
    <source>
        <dbReference type="ARBA" id="ARBA00006889"/>
    </source>
</evidence>
<feature type="region of interest" description="Disordered" evidence="12">
    <location>
        <begin position="1"/>
        <end position="21"/>
    </location>
</feature>
<dbReference type="GO" id="GO:0000302">
    <property type="term" value="P:response to reactive oxygen species"/>
    <property type="evidence" value="ECO:0007669"/>
    <property type="project" value="TreeGrafter"/>
</dbReference>
<dbReference type="GO" id="GO:0006629">
    <property type="term" value="P:lipid metabolic process"/>
    <property type="evidence" value="ECO:0007669"/>
    <property type="project" value="TreeGrafter"/>
</dbReference>
<evidence type="ECO:0000259" key="13">
    <source>
        <dbReference type="Pfam" id="PF00061"/>
    </source>
</evidence>
<dbReference type="Pfam" id="PF00061">
    <property type="entry name" value="Lipocalin"/>
    <property type="match status" value="1"/>
</dbReference>
<keyword evidence="5" id="KW-0964">Secreted</keyword>
<gene>
    <name evidence="14" type="primary">APOD</name>
</gene>
<feature type="domain" description="Lipocalin/cytosolic fatty-acid binding" evidence="13">
    <location>
        <begin position="106"/>
        <end position="244"/>
    </location>
</feature>
<evidence type="ECO:0000256" key="12">
    <source>
        <dbReference type="SAM" id="MobiDB-lite"/>
    </source>
</evidence>
<dbReference type="PRINTS" id="PR00179">
    <property type="entry name" value="LIPOCALIN"/>
</dbReference>
<keyword evidence="7" id="KW-0446">Lipid-binding</keyword>
<keyword evidence="9" id="KW-0325">Glycoprotein</keyword>
<organism evidence="14 15">
    <name type="scientific">Equus asinus</name>
    <name type="common">Donkey</name>
    <name type="synonym">Equus africanus asinus</name>
    <dbReference type="NCBI Taxonomy" id="9793"/>
    <lineage>
        <taxon>Eukaryota</taxon>
        <taxon>Metazoa</taxon>
        <taxon>Chordata</taxon>
        <taxon>Craniata</taxon>
        <taxon>Vertebrata</taxon>
        <taxon>Euteleostomi</taxon>
        <taxon>Mammalia</taxon>
        <taxon>Eutheria</taxon>
        <taxon>Laurasiatheria</taxon>
        <taxon>Perissodactyla</taxon>
        <taxon>Equidae</taxon>
        <taxon>Equus</taxon>
    </lineage>
</organism>
<keyword evidence="4" id="KW-0813">Transport</keyword>
<dbReference type="Ensembl" id="ENSEAST00005064227.1">
    <property type="protein sequence ID" value="ENSEASP00005058458.1"/>
    <property type="gene ID" value="ENSEASG00005024567.1"/>
</dbReference>
<reference evidence="14" key="2">
    <citation type="submission" date="2025-08" db="UniProtKB">
        <authorList>
            <consortium name="Ensembl"/>
        </authorList>
    </citation>
    <scope>IDENTIFICATION</scope>
</reference>
<accession>A0A9L0K113</accession>
<name>A0A9L0K113_EQUAS</name>
<evidence type="ECO:0000256" key="1">
    <source>
        <dbReference type="ARBA" id="ARBA00004613"/>
    </source>
</evidence>
<dbReference type="GO" id="GO:0005737">
    <property type="term" value="C:cytoplasm"/>
    <property type="evidence" value="ECO:0007669"/>
    <property type="project" value="TreeGrafter"/>
</dbReference>
<evidence type="ECO:0000256" key="6">
    <source>
        <dbReference type="ARBA" id="ARBA00022729"/>
    </source>
</evidence>
<dbReference type="PANTHER" id="PTHR10612:SF34">
    <property type="entry name" value="APOLIPOPROTEIN D"/>
    <property type="match status" value="1"/>
</dbReference>
<evidence type="ECO:0000256" key="9">
    <source>
        <dbReference type="ARBA" id="ARBA00023180"/>
    </source>
</evidence>
<dbReference type="CDD" id="cd19437">
    <property type="entry name" value="lipocalin_apoD-like"/>
    <property type="match status" value="1"/>
</dbReference>
<dbReference type="PANTHER" id="PTHR10612">
    <property type="entry name" value="APOLIPOPROTEIN D"/>
    <property type="match status" value="1"/>
</dbReference>
<dbReference type="InterPro" id="IPR022272">
    <property type="entry name" value="Lipocalin_CS"/>
</dbReference>
<dbReference type="SUPFAM" id="SSF50814">
    <property type="entry name" value="Lipocalins"/>
    <property type="match status" value="1"/>
</dbReference>
<dbReference type="PROSITE" id="PS00213">
    <property type="entry name" value="LIPOCALIN"/>
    <property type="match status" value="1"/>
</dbReference>
<sequence>MEATQGGTDGGQPRVGAFSGQPGALVHTQTHCLRPFPPPPFPVTEAGELAASRFHQQPPNARMVMALLLLPALAGLFGAAEGQAFHLGRCPTPPVQENFDVTKYLGRWYEIEKIPVSFEKGSCIQANYSLKENGNVKVINKELRSDGTVNQIEGEATQSNLTEPAKLGVKFFWLMPSAPYWVLATDYENYALVYSCTTIIWLFHLDHVWILGRNPYLPPETVTYLKDILTANDIDIEKMTITDQVNCPESL</sequence>
<evidence type="ECO:0000256" key="4">
    <source>
        <dbReference type="ARBA" id="ARBA00022448"/>
    </source>
</evidence>
<dbReference type="PRINTS" id="PR01219">
    <property type="entry name" value="APOLIPOPROTD"/>
</dbReference>
<dbReference type="GO" id="GO:0042246">
    <property type="term" value="P:tissue regeneration"/>
    <property type="evidence" value="ECO:0007669"/>
    <property type="project" value="InterPro"/>
</dbReference>
<evidence type="ECO:0000256" key="11">
    <source>
        <dbReference type="RuleBase" id="RU003695"/>
    </source>
</evidence>
<reference evidence="14 15" key="1">
    <citation type="journal article" date="2020" name="Nat. Commun.">
        <title>Donkey genomes provide new insights into domestication and selection for coat color.</title>
        <authorList>
            <person name="Wang"/>
            <person name="C."/>
            <person name="Li"/>
            <person name="H."/>
            <person name="Guo"/>
            <person name="Y."/>
            <person name="Huang"/>
            <person name="J."/>
            <person name="Sun"/>
            <person name="Y."/>
            <person name="Min"/>
            <person name="J."/>
            <person name="Wang"/>
            <person name="J."/>
            <person name="Fang"/>
            <person name="X."/>
            <person name="Zhao"/>
            <person name="Z."/>
            <person name="Wang"/>
            <person name="S."/>
            <person name="Zhang"/>
            <person name="Y."/>
            <person name="Liu"/>
            <person name="Q."/>
            <person name="Jiang"/>
            <person name="Q."/>
            <person name="Wang"/>
            <person name="X."/>
            <person name="Guo"/>
            <person name="Y."/>
            <person name="Yang"/>
            <person name="C."/>
            <person name="Wang"/>
            <person name="Y."/>
            <person name="Tian"/>
            <person name="F."/>
            <person name="Zhuang"/>
            <person name="G."/>
            <person name="Fan"/>
            <person name="Y."/>
            <person name="Gao"/>
            <person name="Q."/>
            <person name="Li"/>
            <person name="Y."/>
            <person name="Ju"/>
            <person name="Z."/>
            <person name="Li"/>
            <person name="J."/>
            <person name="Li"/>
            <person name="R."/>
            <person name="Hou"/>
            <person name="M."/>
            <person name="Yang"/>
            <person name="G."/>
            <person name="Liu"/>
            <person name="G."/>
            <person name="Liu"/>
            <person name="W."/>
            <person name="Guo"/>
            <person name="J."/>
            <person name="Pan"/>
            <person name="S."/>
            <person name="Fan"/>
            <person name="G."/>
            <person name="Zhang"/>
            <person name="W."/>
            <person name="Zhang"/>
            <person name="R."/>
            <person name="Yu"/>
            <person name="J."/>
            <person name="Zhang"/>
            <person name="X."/>
            <person name="Yin"/>
            <person name="Q."/>
            <person name="Ji"/>
            <person name="C."/>
            <person name="Jin"/>
            <person name="Y."/>
            <person name="Yue"/>
            <person name="G."/>
            <person name="Liu"/>
            <person name="M."/>
            <person name="Xu"/>
            <person name="J."/>
            <person name="Liu"/>
            <person name="S."/>
            <person name="Jordana"/>
            <person name="J."/>
            <person name="Noce"/>
            <person name="A."/>
            <person name="Amills"/>
            <person name="M."/>
            <person name="Wu"/>
            <person name="D.D."/>
            <person name="Li"/>
            <person name="S."/>
            <person name="Zhou"/>
            <person name="X. and Zhong"/>
            <person name="J."/>
        </authorList>
    </citation>
    <scope>NUCLEOTIDE SEQUENCE [LARGE SCALE GENOMIC DNA]</scope>
</reference>
<evidence type="ECO:0000256" key="7">
    <source>
        <dbReference type="ARBA" id="ARBA00023121"/>
    </source>
</evidence>
<evidence type="ECO:0000256" key="3">
    <source>
        <dbReference type="ARBA" id="ARBA00019890"/>
    </source>
</evidence>
<dbReference type="GeneTree" id="ENSGT00510000046981"/>
<dbReference type="FunFam" id="2.40.128.20:FF:000003">
    <property type="entry name" value="Apolipoprotein D"/>
    <property type="match status" value="1"/>
</dbReference>
<dbReference type="GO" id="GO:0015485">
    <property type="term" value="F:cholesterol binding"/>
    <property type="evidence" value="ECO:0007669"/>
    <property type="project" value="TreeGrafter"/>
</dbReference>
<comment type="similarity">
    <text evidence="2 11">Belongs to the calycin superfamily. Lipocalin family.</text>
</comment>
<keyword evidence="6" id="KW-0732">Signal</keyword>
<dbReference type="Gene3D" id="2.40.128.20">
    <property type="match status" value="1"/>
</dbReference>
<dbReference type="Proteomes" id="UP000694387">
    <property type="component" value="Chromosome 5"/>
</dbReference>
<evidence type="ECO:0000256" key="10">
    <source>
        <dbReference type="ARBA" id="ARBA00023283"/>
    </source>
</evidence>
<keyword evidence="8" id="KW-1015">Disulfide bond</keyword>
<evidence type="ECO:0000313" key="14">
    <source>
        <dbReference type="Ensembl" id="ENSEASP00005058458.1"/>
    </source>
</evidence>